<sequence>MKKNILLALCCCSLLAFTGCSDDYTDATSKHIYGENENPYLKTNTNAQVTSNVALEVNGKHAYVLNLSDYTDKFEELMGMSADAAVAGLDTKTTVFYPINTTRNQWLKTAYTKDGAGWYFNSVGQPCSADDADGKATVTLDKAAKTLNVELTEGGIVAGTVLTLNVGFAVNGPDYDDYVRFTFEVGVTDPTVSVVSVAFSSDNATVTLPVEDYKENIETVFDMSIEEFLAKAADNTDIKFCLADPSTGEWTDMGENYTANAPGYWMNTSGEAVSWGTDGYAAYIEYYSSDEACGVGYNDGLAVGTTGKMNVGWVDMNDTSKYFRFVINYTVE</sequence>
<name>A0A4R4G919_9BACT</name>
<dbReference type="Pfam" id="PF16151">
    <property type="entry name" value="DUF4859"/>
    <property type="match status" value="1"/>
</dbReference>
<dbReference type="InterPro" id="IPR032339">
    <property type="entry name" value="DUF4859"/>
</dbReference>
<organism evidence="3 4">
    <name type="scientific">Phocaeicola dorei</name>
    <dbReference type="NCBI Taxonomy" id="357276"/>
    <lineage>
        <taxon>Bacteria</taxon>
        <taxon>Pseudomonadati</taxon>
        <taxon>Bacteroidota</taxon>
        <taxon>Bacteroidia</taxon>
        <taxon>Bacteroidales</taxon>
        <taxon>Bacteroidaceae</taxon>
        <taxon>Phocaeicola</taxon>
    </lineage>
</organism>
<evidence type="ECO:0000313" key="3">
    <source>
        <dbReference type="EMBL" id="TDA71592.1"/>
    </source>
</evidence>
<feature type="signal peptide" evidence="1">
    <location>
        <begin position="1"/>
        <end position="21"/>
    </location>
</feature>
<protein>
    <submittedName>
        <fullName evidence="3">DUF4859 domain-containing protein</fullName>
    </submittedName>
</protein>
<feature type="domain" description="DUF4859" evidence="2">
    <location>
        <begin position="214"/>
        <end position="305"/>
    </location>
</feature>
<feature type="chain" id="PRO_5020206188" evidence="1">
    <location>
        <begin position="22"/>
        <end position="332"/>
    </location>
</feature>
<dbReference type="EMBL" id="SLTU01000003">
    <property type="protein sequence ID" value="TDA71592.1"/>
    <property type="molecule type" value="Genomic_DNA"/>
</dbReference>
<evidence type="ECO:0000259" key="2">
    <source>
        <dbReference type="Pfam" id="PF16151"/>
    </source>
</evidence>
<keyword evidence="1" id="KW-0732">Signal</keyword>
<dbReference type="RefSeq" id="WP_132141006.1">
    <property type="nucleotide sequence ID" value="NZ_JBBNFI010000001.1"/>
</dbReference>
<dbReference type="PROSITE" id="PS51257">
    <property type="entry name" value="PROKAR_LIPOPROTEIN"/>
    <property type="match status" value="1"/>
</dbReference>
<accession>A0A4R4G919</accession>
<dbReference type="Proteomes" id="UP000294527">
    <property type="component" value="Unassembled WGS sequence"/>
</dbReference>
<comment type="caution">
    <text evidence="3">The sequence shown here is derived from an EMBL/GenBank/DDBJ whole genome shotgun (WGS) entry which is preliminary data.</text>
</comment>
<evidence type="ECO:0000256" key="1">
    <source>
        <dbReference type="SAM" id="SignalP"/>
    </source>
</evidence>
<proteinExistence type="predicted"/>
<evidence type="ECO:0000313" key="4">
    <source>
        <dbReference type="Proteomes" id="UP000294527"/>
    </source>
</evidence>
<gene>
    <name evidence="3" type="ORF">E1I98_22175</name>
</gene>
<dbReference type="AlphaFoldDB" id="A0A4R4G919"/>
<reference evidence="3 4" key="1">
    <citation type="journal article" date="2019" name="Nat. Microbiol.">
        <title>Genomic variation and strain-specific functional adaptation in the human gut microbiome during early life.</title>
        <authorList>
            <person name="Vatanen T."/>
            <person name="Plichta D.R."/>
            <person name="Somani J."/>
            <person name="Munch P.C."/>
            <person name="Arthur T.D."/>
            <person name="Hall A.B."/>
            <person name="Rudolf S."/>
            <person name="Oakeley E.J."/>
            <person name="Ke X."/>
            <person name="Young R.A."/>
            <person name="Haiser H.J."/>
            <person name="Kolde R."/>
            <person name="Yassour M."/>
            <person name="Luopajarvi K."/>
            <person name="Siljander H."/>
            <person name="Virtanen S.M."/>
            <person name="Ilonen J."/>
            <person name="Uibo R."/>
            <person name="Tillmann V."/>
            <person name="Mokurov S."/>
            <person name="Dorshakova N."/>
            <person name="Porter J.A."/>
            <person name="McHardy A.C."/>
            <person name="Lahdesmaki H."/>
            <person name="Vlamakis H."/>
            <person name="Huttenhower C."/>
            <person name="Knip M."/>
            <person name="Xavier R.J."/>
        </authorList>
    </citation>
    <scope>NUCLEOTIDE SEQUENCE [LARGE SCALE GENOMIC DNA]</scope>
    <source>
        <strain evidence="3 4">RJX1047</strain>
    </source>
</reference>